<dbReference type="SUPFAM" id="SSF52768">
    <property type="entry name" value="Arginase/deacetylase"/>
    <property type="match status" value="1"/>
</dbReference>
<evidence type="ECO:0000313" key="7">
    <source>
        <dbReference type="Proteomes" id="UP000242258"/>
    </source>
</evidence>
<dbReference type="CDD" id="cd09988">
    <property type="entry name" value="Formimidoylglutamase"/>
    <property type="match status" value="1"/>
</dbReference>
<dbReference type="STRING" id="1628148.BI198_04950"/>
<protein>
    <submittedName>
        <fullName evidence="6">Arginase</fullName>
    </submittedName>
</protein>
<dbReference type="GO" id="GO:0046872">
    <property type="term" value="F:metal ion binding"/>
    <property type="evidence" value="ECO:0007669"/>
    <property type="project" value="UniProtKB-KW"/>
</dbReference>
<accession>A0A1E7Q4L5</accession>
<evidence type="ECO:0000256" key="2">
    <source>
        <dbReference type="ARBA" id="ARBA00022801"/>
    </source>
</evidence>
<organism evidence="6 7">
    <name type="scientific">Rheinheimera salexigens</name>
    <dbReference type="NCBI Taxonomy" id="1628148"/>
    <lineage>
        <taxon>Bacteria</taxon>
        <taxon>Pseudomonadati</taxon>
        <taxon>Pseudomonadota</taxon>
        <taxon>Gammaproteobacteria</taxon>
        <taxon>Chromatiales</taxon>
        <taxon>Chromatiaceae</taxon>
        <taxon>Rheinheimera</taxon>
    </lineage>
</organism>
<gene>
    <name evidence="6" type="ORF">BI198_04950</name>
</gene>
<evidence type="ECO:0000256" key="4">
    <source>
        <dbReference type="ARBA" id="ARBA00023211"/>
    </source>
</evidence>
<dbReference type="InterPro" id="IPR023696">
    <property type="entry name" value="Ureohydrolase_dom_sf"/>
</dbReference>
<name>A0A1E7Q4L5_9GAMM</name>
<dbReference type="PROSITE" id="PS51409">
    <property type="entry name" value="ARGINASE_2"/>
    <property type="match status" value="1"/>
</dbReference>
<dbReference type="GO" id="GO:0033389">
    <property type="term" value="P:putrescine biosynthetic process from arginine, via agmatine"/>
    <property type="evidence" value="ECO:0007669"/>
    <property type="project" value="TreeGrafter"/>
</dbReference>
<proteinExistence type="inferred from homology"/>
<dbReference type="InterPro" id="IPR006035">
    <property type="entry name" value="Ureohydrolase"/>
</dbReference>
<dbReference type="PANTHER" id="PTHR11358:SF35">
    <property type="entry name" value="FORMIMIDOYLGLUTAMASE"/>
    <property type="match status" value="1"/>
</dbReference>
<dbReference type="Pfam" id="PF00491">
    <property type="entry name" value="Arginase"/>
    <property type="match status" value="1"/>
</dbReference>
<dbReference type="AlphaFoldDB" id="A0A1E7Q4L5"/>
<dbReference type="EMBL" id="MKEK01000001">
    <property type="protein sequence ID" value="OEY68988.1"/>
    <property type="molecule type" value="Genomic_DNA"/>
</dbReference>
<dbReference type="GO" id="GO:0006547">
    <property type="term" value="P:L-histidine metabolic process"/>
    <property type="evidence" value="ECO:0007669"/>
    <property type="project" value="UniProtKB-KW"/>
</dbReference>
<comment type="similarity">
    <text evidence="5">Belongs to the arginase family.</text>
</comment>
<reference evidence="7" key="1">
    <citation type="submission" date="2016-09" db="EMBL/GenBank/DDBJ databases">
        <authorList>
            <person name="Wan X."/>
            <person name="Hou S."/>
        </authorList>
    </citation>
    <scope>NUCLEOTIDE SEQUENCE [LARGE SCALE GENOMIC DNA]</scope>
    <source>
        <strain evidence="7">KH87</strain>
    </source>
</reference>
<comment type="caution">
    <text evidence="6">The sequence shown here is derived from an EMBL/GenBank/DDBJ whole genome shotgun (WGS) entry which is preliminary data.</text>
</comment>
<evidence type="ECO:0000313" key="6">
    <source>
        <dbReference type="EMBL" id="OEY68988.1"/>
    </source>
</evidence>
<evidence type="ECO:0000256" key="1">
    <source>
        <dbReference type="ARBA" id="ARBA00022723"/>
    </source>
</evidence>
<keyword evidence="2" id="KW-0378">Hydrolase</keyword>
<keyword evidence="1" id="KW-0479">Metal-binding</keyword>
<sequence>MLKLFNSTLLNTLCQPRTGEQRIGQQLQLPQTALDLTELALAEQLALSKSQGCRYVLVGITEDIGPRANLGAGGAADAWQAFLTKFVNLQSNDFIDSKQILLLGEIDCSDLQTQATQLSASNTEHLQQLRQLVNVIDQRVEPVITAIFAAGLYPIIIGGGHNNSYPILSALASVSQQAVNCANLDPHSDFRAIEGRHSGNGFSYAWQQQKLAQYFVLGLHELKNSTANLALLKQAGAEFISYQQIFVRQQFSYRQALEQCIKFINQGNNPIGIEVDTDSISLMPVSAFTNCGISVAAAEQFVYQLAKLPRSQYLHLAEAAPAQHPAGLAAGMNEAGQTLAALVYAFIQGKQQQPAE</sequence>
<dbReference type="RefSeq" id="WP_070048554.1">
    <property type="nucleotide sequence ID" value="NZ_CBCSDO010000003.1"/>
</dbReference>
<dbReference type="GO" id="GO:0008783">
    <property type="term" value="F:agmatinase activity"/>
    <property type="evidence" value="ECO:0007669"/>
    <property type="project" value="TreeGrafter"/>
</dbReference>
<keyword evidence="3" id="KW-0369">Histidine metabolism</keyword>
<evidence type="ECO:0000256" key="5">
    <source>
        <dbReference type="PROSITE-ProRule" id="PRU00742"/>
    </source>
</evidence>
<dbReference type="PANTHER" id="PTHR11358">
    <property type="entry name" value="ARGINASE/AGMATINASE"/>
    <property type="match status" value="1"/>
</dbReference>
<keyword evidence="7" id="KW-1185">Reference proteome</keyword>
<evidence type="ECO:0000256" key="3">
    <source>
        <dbReference type="ARBA" id="ARBA00022808"/>
    </source>
</evidence>
<dbReference type="Proteomes" id="UP000242258">
    <property type="component" value="Unassembled WGS sequence"/>
</dbReference>
<keyword evidence="4" id="KW-0464">Manganese</keyword>
<dbReference type="Gene3D" id="3.40.800.10">
    <property type="entry name" value="Ureohydrolase domain"/>
    <property type="match status" value="1"/>
</dbReference>
<dbReference type="OrthoDB" id="9788689at2"/>